<dbReference type="Pfam" id="PF09626">
    <property type="entry name" value="DHC"/>
    <property type="match status" value="1"/>
</dbReference>
<feature type="signal peptide" evidence="1">
    <location>
        <begin position="1"/>
        <end position="23"/>
    </location>
</feature>
<comment type="caution">
    <text evidence="2">The sequence shown here is derived from an EMBL/GenBank/DDBJ whole genome shotgun (WGS) entry which is preliminary data.</text>
</comment>
<dbReference type="RefSeq" id="WP_188664435.1">
    <property type="nucleotide sequence ID" value="NZ_BMHV01000013.1"/>
</dbReference>
<dbReference type="AlphaFoldDB" id="A0A917C084"/>
<dbReference type="EMBL" id="BMHV01000013">
    <property type="protein sequence ID" value="GGF66068.1"/>
    <property type="molecule type" value="Genomic_DNA"/>
</dbReference>
<dbReference type="InterPro" id="IPR036280">
    <property type="entry name" value="Multihaem_cyt_sf"/>
</dbReference>
<reference evidence="2" key="2">
    <citation type="submission" date="2020-09" db="EMBL/GenBank/DDBJ databases">
        <authorList>
            <person name="Sun Q."/>
            <person name="Zhou Y."/>
        </authorList>
    </citation>
    <scope>NUCLEOTIDE SEQUENCE</scope>
    <source>
        <strain evidence="2">CGMCC 1.15254</strain>
    </source>
</reference>
<reference evidence="2" key="1">
    <citation type="journal article" date="2014" name="Int. J. Syst. Evol. Microbiol.">
        <title>Complete genome sequence of Corynebacterium casei LMG S-19264T (=DSM 44701T), isolated from a smear-ripened cheese.</title>
        <authorList>
            <consortium name="US DOE Joint Genome Institute (JGI-PGF)"/>
            <person name="Walter F."/>
            <person name="Albersmeier A."/>
            <person name="Kalinowski J."/>
            <person name="Ruckert C."/>
        </authorList>
    </citation>
    <scope>NUCLEOTIDE SEQUENCE</scope>
    <source>
        <strain evidence="2">CGMCC 1.15254</strain>
    </source>
</reference>
<sequence length="157" mass="18083">MLKVKALLWGGVFMMSQFSVAMADERYRPIDNPVVEKECGSCHMAFQPQMMPKRSWEKIMDGLDDHFGEDASLSADVSQEIRDYLVANAADAGWWSGKFMRGIKEGDAPMRITEMPYWVREHRKEVPARAWDDPKVKTKANCQACHRDAKRGYYDDD</sequence>
<evidence type="ECO:0000313" key="3">
    <source>
        <dbReference type="Proteomes" id="UP000632498"/>
    </source>
</evidence>
<proteinExistence type="predicted"/>
<feature type="chain" id="PRO_5037111146" evidence="1">
    <location>
        <begin position="24"/>
        <end position="157"/>
    </location>
</feature>
<organism evidence="2 3">
    <name type="scientific">Terasakiella brassicae</name>
    <dbReference type="NCBI Taxonomy" id="1634917"/>
    <lineage>
        <taxon>Bacteria</taxon>
        <taxon>Pseudomonadati</taxon>
        <taxon>Pseudomonadota</taxon>
        <taxon>Alphaproteobacteria</taxon>
        <taxon>Rhodospirillales</taxon>
        <taxon>Terasakiellaceae</taxon>
        <taxon>Terasakiella</taxon>
    </lineage>
</organism>
<keyword evidence="3" id="KW-1185">Reference proteome</keyword>
<evidence type="ECO:0000313" key="2">
    <source>
        <dbReference type="EMBL" id="GGF66068.1"/>
    </source>
</evidence>
<name>A0A917C084_9PROT</name>
<dbReference type="SUPFAM" id="SSF48695">
    <property type="entry name" value="Multiheme cytochromes"/>
    <property type="match status" value="1"/>
</dbReference>
<protein>
    <submittedName>
        <fullName evidence="2">Cytochrome c</fullName>
    </submittedName>
</protein>
<dbReference type="InterPro" id="IPR018588">
    <property type="entry name" value="Dihaem_cytochrome-c"/>
</dbReference>
<evidence type="ECO:0000256" key="1">
    <source>
        <dbReference type="SAM" id="SignalP"/>
    </source>
</evidence>
<accession>A0A917C084</accession>
<dbReference type="Proteomes" id="UP000632498">
    <property type="component" value="Unassembled WGS sequence"/>
</dbReference>
<gene>
    <name evidence="2" type="ORF">GCM10011332_20140</name>
</gene>
<keyword evidence="1" id="KW-0732">Signal</keyword>